<protein>
    <recommendedName>
        <fullName evidence="1">Distal tail protein N-terminal domain-containing protein</fullName>
    </recommendedName>
</protein>
<feature type="domain" description="Distal tail protein N-terminal" evidence="1">
    <location>
        <begin position="2"/>
        <end position="127"/>
    </location>
</feature>
<evidence type="ECO:0000259" key="1">
    <source>
        <dbReference type="Pfam" id="PF16774"/>
    </source>
</evidence>
<organism evidence="2 3">
    <name type="scientific">Enterococcus dispar ATCC 51266</name>
    <dbReference type="NCBI Taxonomy" id="1139219"/>
    <lineage>
        <taxon>Bacteria</taxon>
        <taxon>Bacillati</taxon>
        <taxon>Bacillota</taxon>
        <taxon>Bacilli</taxon>
        <taxon>Lactobacillales</taxon>
        <taxon>Enterococcaceae</taxon>
        <taxon>Enterococcus</taxon>
    </lineage>
</organism>
<accession>S1NXD0</accession>
<gene>
    <name evidence="2" type="ORF">OMK_01104</name>
</gene>
<dbReference type="eggNOG" id="ENOG5032D35">
    <property type="taxonomic scope" value="Bacteria"/>
</dbReference>
<evidence type="ECO:0000313" key="2">
    <source>
        <dbReference type="EMBL" id="EOT42743.1"/>
    </source>
</evidence>
<proteinExistence type="predicted"/>
<name>S1NXD0_9ENTE</name>
<dbReference type="RefSeq" id="WP_016172282.1">
    <property type="nucleotide sequence ID" value="NZ_ASWK01000001.1"/>
</dbReference>
<dbReference type="Proteomes" id="UP000014127">
    <property type="component" value="Unassembled WGS sequence"/>
</dbReference>
<dbReference type="OrthoDB" id="2187768at2"/>
<dbReference type="PATRIC" id="fig|1139219.3.peg.1070"/>
<dbReference type="STRING" id="44009.RV01_GL002504"/>
<dbReference type="EMBL" id="AHYR01000004">
    <property type="protein sequence ID" value="EOT42743.1"/>
    <property type="molecule type" value="Genomic_DNA"/>
</dbReference>
<dbReference type="HOGENOM" id="CLU_082073_0_0_9"/>
<comment type="caution">
    <text evidence="2">The sequence shown here is derived from an EMBL/GenBank/DDBJ whole genome shotgun (WGS) entry which is preliminary data.</text>
</comment>
<evidence type="ECO:0000313" key="3">
    <source>
        <dbReference type="Proteomes" id="UP000014127"/>
    </source>
</evidence>
<dbReference type="InterPro" id="IPR031899">
    <property type="entry name" value="Dit_N"/>
</dbReference>
<dbReference type="AlphaFoldDB" id="S1NXD0"/>
<reference evidence="2 3" key="1">
    <citation type="submission" date="2013-03" db="EMBL/GenBank/DDBJ databases">
        <title>The Genome Sequence of Enterococcus dispar ATCC_51266 (Illumina only assembly).</title>
        <authorList>
            <consortium name="The Broad Institute Genomics Platform"/>
            <consortium name="The Broad Institute Genome Sequencing Center for Infectious Disease"/>
            <person name="Earl A."/>
            <person name="Russ C."/>
            <person name="Gilmore M."/>
            <person name="Surin D."/>
            <person name="Walker B."/>
            <person name="Young S."/>
            <person name="Zeng Q."/>
            <person name="Gargeya S."/>
            <person name="Fitzgerald M."/>
            <person name="Haas B."/>
            <person name="Abouelleil A."/>
            <person name="Allen A.W."/>
            <person name="Alvarado L."/>
            <person name="Arachchi H.M."/>
            <person name="Berlin A.M."/>
            <person name="Chapman S.B."/>
            <person name="Gainer-Dewar J."/>
            <person name="Goldberg J."/>
            <person name="Griggs A."/>
            <person name="Gujja S."/>
            <person name="Hansen M."/>
            <person name="Howarth C."/>
            <person name="Imamovic A."/>
            <person name="Ireland A."/>
            <person name="Larimer J."/>
            <person name="McCowan C."/>
            <person name="Murphy C."/>
            <person name="Pearson M."/>
            <person name="Poon T.W."/>
            <person name="Priest M."/>
            <person name="Roberts A."/>
            <person name="Saif S."/>
            <person name="Shea T."/>
            <person name="Sisk P."/>
            <person name="Sykes S."/>
            <person name="Wortman J."/>
            <person name="Nusbaum C."/>
            <person name="Birren B."/>
        </authorList>
    </citation>
    <scope>NUCLEOTIDE SEQUENCE [LARGE SCALE GENOMIC DNA]</scope>
    <source>
        <strain evidence="2 3">ATCC 51266</strain>
    </source>
</reference>
<keyword evidence="3" id="KW-1185">Reference proteome</keyword>
<sequence length="295" mass="33638">MIRQIRLYNSKNDMIDFLNNLDFFGISPEGLGVSFDNDLYGSNANFLSGGKALNGNQFGLQVLFGADGGDPYLRYNEFIKFLNKPPYRLYYETTAGAFYRDCILSEITKSELNEYFVLQESFVLDFTTPFYRWVPNEYEPTPDTAGDGKIYLDNGESEHYYVYPYVYESDYNGKNGVFTLKNESVYIGASVGSPIEITIYGPCTNPYWEVLLGSTVDQSDGFNLTIAEGYRLVVSSVANEQRARLISPDGTVSNVYQQQDLARSNFVTIPEGQSRLIFHNVDKVEFRYREEWVTV</sequence>
<dbReference type="Pfam" id="PF16774">
    <property type="entry name" value="Dit_N"/>
    <property type="match status" value="1"/>
</dbReference>